<evidence type="ECO:0000313" key="2">
    <source>
        <dbReference type="Proteomes" id="UP000051461"/>
    </source>
</evidence>
<dbReference type="EMBL" id="AZDA01000079">
    <property type="protein sequence ID" value="KRK35426.1"/>
    <property type="molecule type" value="Genomic_DNA"/>
</dbReference>
<proteinExistence type="predicted"/>
<evidence type="ECO:0000313" key="1">
    <source>
        <dbReference type="EMBL" id="KRK35426.1"/>
    </source>
</evidence>
<dbReference type="PATRIC" id="fig|1423726.3.peg.161"/>
<dbReference type="Proteomes" id="UP000051461">
    <property type="component" value="Unassembled WGS sequence"/>
</dbReference>
<keyword evidence="2" id="KW-1185">Reference proteome</keyword>
<protein>
    <submittedName>
        <fullName evidence="1">Uncharacterized protein</fullName>
    </submittedName>
</protein>
<sequence>MIWNTSNRGLAAIAYLARVDQPDALLIYGTTDFDLYVTEPRLLTFLKESFDLATREKVKVTPFMAQRLHQVIIEWPTGRLLVTVQALQALETAVRWGLAGDLSQTTRPTVVARLKLLGALQQAEILWENQDELSRLQQILTPMPVVSKQSLIQFWQQEFHRTAQVLVSPFMRPTPTGYIQLGEELINSMVILLLVAADQYGTGATITTTELAALVTAPQLVQQINAFYHAVTTAEASAVAPAIAALAQQIATI</sequence>
<gene>
    <name evidence="1" type="ORF">FC07_GL000153</name>
</gene>
<accession>A0A0R1GVP5</accession>
<name>A0A0R1GVP5_9LACO</name>
<organism evidence="1 2">
    <name type="scientific">Loigolactobacillus bifermentans DSM 20003</name>
    <dbReference type="NCBI Taxonomy" id="1423726"/>
    <lineage>
        <taxon>Bacteria</taxon>
        <taxon>Bacillati</taxon>
        <taxon>Bacillota</taxon>
        <taxon>Bacilli</taxon>
        <taxon>Lactobacillales</taxon>
        <taxon>Lactobacillaceae</taxon>
        <taxon>Loigolactobacillus</taxon>
    </lineage>
</organism>
<reference evidence="1 2" key="1">
    <citation type="journal article" date="2015" name="Genome Announc.">
        <title>Expanding the biotechnology potential of lactobacilli through comparative genomics of 213 strains and associated genera.</title>
        <authorList>
            <person name="Sun Z."/>
            <person name="Harris H.M."/>
            <person name="McCann A."/>
            <person name="Guo C."/>
            <person name="Argimon S."/>
            <person name="Zhang W."/>
            <person name="Yang X."/>
            <person name="Jeffery I.B."/>
            <person name="Cooney J.C."/>
            <person name="Kagawa T.F."/>
            <person name="Liu W."/>
            <person name="Song Y."/>
            <person name="Salvetti E."/>
            <person name="Wrobel A."/>
            <person name="Rasinkangas P."/>
            <person name="Parkhill J."/>
            <person name="Rea M.C."/>
            <person name="O'Sullivan O."/>
            <person name="Ritari J."/>
            <person name="Douillard F.P."/>
            <person name="Paul Ross R."/>
            <person name="Yang R."/>
            <person name="Briner A.E."/>
            <person name="Felis G.E."/>
            <person name="de Vos W.M."/>
            <person name="Barrangou R."/>
            <person name="Klaenhammer T.R."/>
            <person name="Caufield P.W."/>
            <person name="Cui Y."/>
            <person name="Zhang H."/>
            <person name="O'Toole P.W."/>
        </authorList>
    </citation>
    <scope>NUCLEOTIDE SEQUENCE [LARGE SCALE GENOMIC DNA]</scope>
    <source>
        <strain evidence="1 2">DSM 20003</strain>
    </source>
</reference>
<dbReference type="AlphaFoldDB" id="A0A0R1GVP5"/>
<comment type="caution">
    <text evidence="1">The sequence shown here is derived from an EMBL/GenBank/DDBJ whole genome shotgun (WGS) entry which is preliminary data.</text>
</comment>